<dbReference type="RefSeq" id="WP_088595018.1">
    <property type="nucleotide sequence ID" value="NZ_CP022022.1"/>
</dbReference>
<dbReference type="AlphaFoldDB" id="A0A1Z4BSA0"/>
<gene>
    <name evidence="1" type="ORF">CBG49_14340</name>
</gene>
<proteinExistence type="predicted"/>
<name>A0A1Z4BSA0_9FLAO</name>
<reference evidence="2" key="1">
    <citation type="submission" date="2017-06" db="EMBL/GenBank/DDBJ databases">
        <title>Complete genome sequence of Capnocytophaga sp. KCOM 1579 (=ChDC OS43) isolated from a human refractory periapical abscess lesion.</title>
        <authorList>
            <person name="Kook J.-K."/>
            <person name="Park S.-N."/>
            <person name="Lim Y.K."/>
            <person name="Roh H."/>
        </authorList>
    </citation>
    <scope>NUCLEOTIDE SEQUENCE [LARGE SCALE GENOMIC DNA]</scope>
    <source>
        <strain evidence="2">ChDC OS43</strain>
    </source>
</reference>
<dbReference type="Proteomes" id="UP000197007">
    <property type="component" value="Chromosome"/>
</dbReference>
<organism evidence="1 2">
    <name type="scientific">Capnocytophaga endodontalis</name>
    <dbReference type="NCBI Taxonomy" id="2708117"/>
    <lineage>
        <taxon>Bacteria</taxon>
        <taxon>Pseudomonadati</taxon>
        <taxon>Bacteroidota</taxon>
        <taxon>Flavobacteriia</taxon>
        <taxon>Flavobacteriales</taxon>
        <taxon>Flavobacteriaceae</taxon>
        <taxon>Capnocytophaga</taxon>
    </lineage>
</organism>
<evidence type="ECO:0000313" key="2">
    <source>
        <dbReference type="Proteomes" id="UP000197007"/>
    </source>
</evidence>
<evidence type="ECO:0000313" key="1">
    <source>
        <dbReference type="EMBL" id="ASF44176.1"/>
    </source>
</evidence>
<dbReference type="EMBL" id="CP022022">
    <property type="protein sequence ID" value="ASF44176.1"/>
    <property type="molecule type" value="Genomic_DNA"/>
</dbReference>
<protein>
    <submittedName>
        <fullName evidence="1">Uncharacterized protein</fullName>
    </submittedName>
</protein>
<accession>A0A1Z4BSA0</accession>
<keyword evidence="2" id="KW-1185">Reference proteome</keyword>
<dbReference type="KEGG" id="capn:CBG49_14340"/>
<sequence>MLNKINIRNYTLIFFGKKGGYERKIAVLKAKFSAEELKKMKECVDYYYKYNASTEKILFSCSIF</sequence>